<keyword evidence="2" id="KW-0540">Nuclease</keyword>
<reference evidence="7" key="1">
    <citation type="journal article" date="2020" name="Fungal Divers.">
        <title>Resolving the Mortierellaceae phylogeny through synthesis of multi-gene phylogenetics and phylogenomics.</title>
        <authorList>
            <person name="Vandepol N."/>
            <person name="Liber J."/>
            <person name="Desiro A."/>
            <person name="Na H."/>
            <person name="Kennedy M."/>
            <person name="Barry K."/>
            <person name="Grigoriev I.V."/>
            <person name="Miller A.N."/>
            <person name="O'Donnell K."/>
            <person name="Stajich J.E."/>
            <person name="Bonito G."/>
        </authorList>
    </citation>
    <scope>NUCLEOTIDE SEQUENCE</scope>
    <source>
        <strain evidence="7">KOD948</strain>
    </source>
</reference>
<dbReference type="Proteomes" id="UP000726737">
    <property type="component" value="Unassembled WGS sequence"/>
</dbReference>
<dbReference type="InterPro" id="IPR032466">
    <property type="entry name" value="Metal_Hydrolase"/>
</dbReference>
<dbReference type="Gene3D" id="3.20.20.140">
    <property type="entry name" value="Metal-dependent hydrolases"/>
    <property type="match status" value="1"/>
</dbReference>
<dbReference type="GO" id="GO:0005829">
    <property type="term" value="C:cytosol"/>
    <property type="evidence" value="ECO:0007669"/>
    <property type="project" value="TreeGrafter"/>
</dbReference>
<evidence type="ECO:0000313" key="8">
    <source>
        <dbReference type="Proteomes" id="UP000726737"/>
    </source>
</evidence>
<dbReference type="FunFam" id="3.20.20.140:FF:000040">
    <property type="entry name" value="Putative tatD related deoxyribonuclease"/>
    <property type="match status" value="1"/>
</dbReference>
<name>A0A9P6TWE3_9FUNG</name>
<dbReference type="GO" id="GO:0008296">
    <property type="term" value="F:3'-5'-DNA exonuclease activity"/>
    <property type="evidence" value="ECO:0007669"/>
    <property type="project" value="TreeGrafter"/>
</dbReference>
<dbReference type="EMBL" id="JAAAJA010000728">
    <property type="protein sequence ID" value="KAG0250074.1"/>
    <property type="molecule type" value="Genomic_DNA"/>
</dbReference>
<dbReference type="InterPro" id="IPR050891">
    <property type="entry name" value="TatD-type_Hydrolase"/>
</dbReference>
<dbReference type="InterPro" id="IPR001130">
    <property type="entry name" value="TatD-like"/>
</dbReference>
<dbReference type="SUPFAM" id="SSF54001">
    <property type="entry name" value="Cysteine proteinases"/>
    <property type="match status" value="1"/>
</dbReference>
<dbReference type="Pfam" id="PF00443">
    <property type="entry name" value="UCH"/>
    <property type="match status" value="1"/>
</dbReference>
<dbReference type="CDD" id="cd02257">
    <property type="entry name" value="Peptidase_C19"/>
    <property type="match status" value="1"/>
</dbReference>
<feature type="compositionally biased region" description="Basic and acidic residues" evidence="5">
    <location>
        <begin position="641"/>
        <end position="650"/>
    </location>
</feature>
<evidence type="ECO:0000256" key="5">
    <source>
        <dbReference type="SAM" id="MobiDB-lite"/>
    </source>
</evidence>
<dbReference type="GO" id="GO:0046872">
    <property type="term" value="F:metal ion binding"/>
    <property type="evidence" value="ECO:0007669"/>
    <property type="project" value="UniProtKB-KW"/>
</dbReference>
<feature type="compositionally biased region" description="Polar residues" evidence="5">
    <location>
        <begin position="382"/>
        <end position="394"/>
    </location>
</feature>
<dbReference type="InterPro" id="IPR018228">
    <property type="entry name" value="DNase_TatD-rel_CS"/>
</dbReference>
<feature type="compositionally biased region" description="Acidic residues" evidence="5">
    <location>
        <begin position="824"/>
        <end position="836"/>
    </location>
</feature>
<keyword evidence="3" id="KW-0479">Metal-binding</keyword>
<feature type="compositionally biased region" description="Polar residues" evidence="5">
    <location>
        <begin position="554"/>
        <end position="567"/>
    </location>
</feature>
<evidence type="ECO:0000256" key="3">
    <source>
        <dbReference type="ARBA" id="ARBA00022723"/>
    </source>
</evidence>
<keyword evidence="4" id="KW-0378">Hydrolase</keyword>
<dbReference type="InterPro" id="IPR028889">
    <property type="entry name" value="USP"/>
</dbReference>
<comment type="caution">
    <text evidence="7">The sequence shown here is derived from an EMBL/GenBank/DDBJ whole genome shotgun (WGS) entry which is preliminary data.</text>
</comment>
<dbReference type="SUPFAM" id="SSF51556">
    <property type="entry name" value="Metallo-dependent hydrolases"/>
    <property type="match status" value="1"/>
</dbReference>
<evidence type="ECO:0000256" key="2">
    <source>
        <dbReference type="ARBA" id="ARBA00022722"/>
    </source>
</evidence>
<dbReference type="PROSITE" id="PS50235">
    <property type="entry name" value="USP_3"/>
    <property type="match status" value="1"/>
</dbReference>
<feature type="domain" description="USP" evidence="6">
    <location>
        <begin position="981"/>
        <end position="1346"/>
    </location>
</feature>
<dbReference type="PANTHER" id="PTHR10060:SF15">
    <property type="entry name" value="DEOXYRIBONUCLEASE TATDN1"/>
    <property type="match status" value="1"/>
</dbReference>
<dbReference type="PROSITE" id="PS00973">
    <property type="entry name" value="USP_2"/>
    <property type="match status" value="1"/>
</dbReference>
<dbReference type="PANTHER" id="PTHR10060">
    <property type="entry name" value="TATD FAMILY DEOXYRIBONUCLEASE"/>
    <property type="match status" value="1"/>
</dbReference>
<dbReference type="InterPro" id="IPR001394">
    <property type="entry name" value="Peptidase_C19_UCH"/>
</dbReference>
<feature type="region of interest" description="Disordered" evidence="5">
    <location>
        <begin position="743"/>
        <end position="836"/>
    </location>
</feature>
<comment type="similarity">
    <text evidence="1">Belongs to the metallo-dependent hydrolases superfamily. TatD-type hydrolase family.</text>
</comment>
<feature type="region of interest" description="Disordered" evidence="5">
    <location>
        <begin position="489"/>
        <end position="650"/>
    </location>
</feature>
<feature type="region of interest" description="Disordered" evidence="5">
    <location>
        <begin position="889"/>
        <end position="935"/>
    </location>
</feature>
<evidence type="ECO:0000256" key="4">
    <source>
        <dbReference type="ARBA" id="ARBA00022801"/>
    </source>
</evidence>
<dbReference type="InterPro" id="IPR038765">
    <property type="entry name" value="Papain-like_cys_pep_sf"/>
</dbReference>
<dbReference type="PROSITE" id="PS00972">
    <property type="entry name" value="USP_1"/>
    <property type="match status" value="1"/>
</dbReference>
<feature type="compositionally biased region" description="Polar residues" evidence="5">
    <location>
        <begin position="913"/>
        <end position="931"/>
    </location>
</feature>
<gene>
    <name evidence="7" type="primary">TATDN1</name>
    <name evidence="7" type="ORF">BG011_008668</name>
</gene>
<accession>A0A9P6TWE3</accession>
<feature type="region of interest" description="Disordered" evidence="5">
    <location>
        <begin position="331"/>
        <end position="431"/>
    </location>
</feature>
<sequence length="1348" mass="150813">MEPVNNRDIGINLTDPMFRGHYHGKQVHADDFELVLQRATRAGVDRMFVTAGNLSDCEAALDLVKGHDGLFMTVGCHPTRCSEFESHPDGPEGYFSALKAMLESSEVKKKVVAIGECGLDYDRLHFCPKETQLKFFERQFDLAESTRLPMFLHNRNTGSDFGKLVSKHRSRFTNGVVHSFTGTLEEMKHYLDLDLFIGINGCSLKTEENLKVAASVPLEKLMLETDGPWCDIRPTHASFKHLAKMTPEQQALYSPPSKKKERFELGLTVKNRNEPCTMGQVLHVMADLHAMDPEALSEIVYQNTMRVFFPDEQASSNFTIQKVTPMKLAERMKKHDGSTALGARITTATPRKRKLSDKSGEDFAGYGVNADKGGEQDENRSTRNMQVQDSSNSDSWHKNIGGAHIKSTVADNAPSTKKQKGHQAPSKPPAKSMLLNYFSKASYTNNINIRNNVCLDTDARKPPLAPHNEVSAPDLASNGRVLVGSEMGNAQNVSQGKEKMKSKSLLEQDEQGIAKSCDSKEASREEEAQEFVRSERASTDLKSVDVGKEEPNLSKLSLQSAEQSTDSSEGDTPPTKVETRNGVRSGQSAPIAEALARATPTDTDTLDKNHGESRRSKLVTQKQPKLKRDDYDDVDTGISKPDSKAQPRTDRSMLEFFVRRPKIITDISTYSINGFNETEMISKESYSTPTEGHNSERPRSYSAQVCATNAAQAISGGSVEEQINGHIQRQIVDLTLEKVSEAETKERGVEDEANVERSPRLRRLVRARDMKPRRQEESSASKDDTGRGATTEVPSKAINEDRKRRTWSPSPPKSSPESGPETIQESEPEPEFEPELEGSRRLLMNYFGAITTSAAQKPTAIPVLSNGLKETKAVDTVQQPGEIRRPIPRTYSKAEKAKRIAPRKKERKKKTRNPFSDSEWSESDINGSSDDSLADFMLTEDRPDPGQMVLTSMLLPQESAPSVQGLTALAPLEKSKVALPGGIINRGNTCYLNSIMQTLRCIRECSESMWVFEDTVKRPEESSGFARFREEGFLYEAIIFLRALKTMEELGDTTAVHPDGVLAELKRGVSEFKSDGQQDAGEFLLFVISSFDDAHKLFFEEVEKRGLGLPKDAMASPYKDRRPPRHVFEIGIQKVYQCQTCAATSTVNDTTIDLGVQIDRENEALVHDLDWGITESMKTERMNGDNQKFCDNCNSNQDAIVYQHLTSLPSVIILRLQRYHFVPETGITTKLRNGVGCSEIMNFGKWMKDRQPQPDYELCAVIVHTGSNANSGHYYTYIKRDTDIKTMVTYTHNEPCVEERNYGWIRYNDNCVDAMSDEHMQGIFANESSIHTVEQPTPYVYIYRRLGN</sequence>
<protein>
    <submittedName>
        <fullName evidence="7">TatD DNase</fullName>
    </submittedName>
</protein>
<feature type="compositionally biased region" description="Basic residues" evidence="5">
    <location>
        <begin position="899"/>
        <end position="912"/>
    </location>
</feature>
<dbReference type="Pfam" id="PF01026">
    <property type="entry name" value="TatD_DNase"/>
    <property type="match status" value="1"/>
</dbReference>
<proteinExistence type="inferred from homology"/>
<dbReference type="InterPro" id="IPR018200">
    <property type="entry name" value="USP_CS"/>
</dbReference>
<feature type="compositionally biased region" description="Basic and acidic residues" evidence="5">
    <location>
        <begin position="766"/>
        <end position="786"/>
    </location>
</feature>
<feature type="compositionally biased region" description="Basic and acidic residues" evidence="5">
    <location>
        <begin position="605"/>
        <end position="615"/>
    </location>
</feature>
<dbReference type="Gene3D" id="3.90.70.10">
    <property type="entry name" value="Cysteine proteinases"/>
    <property type="match status" value="1"/>
</dbReference>
<evidence type="ECO:0000313" key="7">
    <source>
        <dbReference type="EMBL" id="KAG0250074.1"/>
    </source>
</evidence>
<evidence type="ECO:0000256" key="1">
    <source>
        <dbReference type="ARBA" id="ARBA00009275"/>
    </source>
</evidence>
<organism evidence="7 8">
    <name type="scientific">Mortierella polycephala</name>
    <dbReference type="NCBI Taxonomy" id="41804"/>
    <lineage>
        <taxon>Eukaryota</taxon>
        <taxon>Fungi</taxon>
        <taxon>Fungi incertae sedis</taxon>
        <taxon>Mucoromycota</taxon>
        <taxon>Mortierellomycotina</taxon>
        <taxon>Mortierellomycetes</taxon>
        <taxon>Mortierellales</taxon>
        <taxon>Mortierellaceae</taxon>
        <taxon>Mortierella</taxon>
    </lineage>
</organism>
<dbReference type="OrthoDB" id="6079689at2759"/>
<dbReference type="PROSITE" id="PS01091">
    <property type="entry name" value="TATD_3"/>
    <property type="match status" value="1"/>
</dbReference>
<evidence type="ECO:0000259" key="6">
    <source>
        <dbReference type="PROSITE" id="PS50235"/>
    </source>
</evidence>
<feature type="compositionally biased region" description="Basic and acidic residues" evidence="5">
    <location>
        <begin position="517"/>
        <end position="552"/>
    </location>
</feature>
<feature type="compositionally biased region" description="Basic and acidic residues" evidence="5">
    <location>
        <begin position="496"/>
        <end position="506"/>
    </location>
</feature>
<dbReference type="GO" id="GO:0004843">
    <property type="term" value="F:cysteine-type deubiquitinase activity"/>
    <property type="evidence" value="ECO:0007669"/>
    <property type="project" value="InterPro"/>
</dbReference>
<dbReference type="GO" id="GO:0016579">
    <property type="term" value="P:protein deubiquitination"/>
    <property type="evidence" value="ECO:0007669"/>
    <property type="project" value="InterPro"/>
</dbReference>
<keyword evidence="8" id="KW-1185">Reference proteome</keyword>
<feature type="compositionally biased region" description="Basic and acidic residues" evidence="5">
    <location>
        <begin position="372"/>
        <end position="381"/>
    </location>
</feature>
<feature type="compositionally biased region" description="Basic and acidic residues" evidence="5">
    <location>
        <begin position="743"/>
        <end position="759"/>
    </location>
</feature>
<dbReference type="CDD" id="cd01310">
    <property type="entry name" value="TatD_DNAse"/>
    <property type="match status" value="1"/>
</dbReference>